<proteinExistence type="inferred from homology"/>
<gene>
    <name evidence="13" type="ORF">OA238_c36750</name>
</gene>
<dbReference type="InterPro" id="IPR001926">
    <property type="entry name" value="TrpB-like_PALP"/>
</dbReference>
<dbReference type="NCBIfam" id="TIGR01127">
    <property type="entry name" value="ilvA_1Cterm"/>
    <property type="match status" value="1"/>
</dbReference>
<evidence type="ECO:0000259" key="12">
    <source>
        <dbReference type="PROSITE" id="PS51671"/>
    </source>
</evidence>
<dbReference type="Pfam" id="PF00291">
    <property type="entry name" value="PALP"/>
    <property type="match status" value="1"/>
</dbReference>
<dbReference type="Gene3D" id="3.40.50.1100">
    <property type="match status" value="2"/>
</dbReference>
<dbReference type="EMBL" id="CP003742">
    <property type="protein sequence ID" value="AGI73632.1"/>
    <property type="molecule type" value="Genomic_DNA"/>
</dbReference>
<comment type="catalytic activity">
    <reaction evidence="11">
        <text>L-serine = pyruvate + NH4(+)</text>
        <dbReference type="Rhea" id="RHEA:19169"/>
        <dbReference type="ChEBI" id="CHEBI:15361"/>
        <dbReference type="ChEBI" id="CHEBI:28938"/>
        <dbReference type="ChEBI" id="CHEBI:33384"/>
        <dbReference type="EC" id="4.3.1.17"/>
    </reaction>
</comment>
<organism evidence="13 14">
    <name type="scientific">Octadecabacter arcticus 238</name>
    <dbReference type="NCBI Taxonomy" id="391616"/>
    <lineage>
        <taxon>Bacteria</taxon>
        <taxon>Pseudomonadati</taxon>
        <taxon>Pseudomonadota</taxon>
        <taxon>Alphaproteobacteria</taxon>
        <taxon>Rhodobacterales</taxon>
        <taxon>Roseobacteraceae</taxon>
        <taxon>Octadecabacter</taxon>
    </lineage>
</organism>
<dbReference type="GO" id="GO:0003941">
    <property type="term" value="F:L-serine ammonia-lyase activity"/>
    <property type="evidence" value="ECO:0007669"/>
    <property type="project" value="UniProtKB-EC"/>
</dbReference>
<dbReference type="KEGG" id="oar:OA238_c36750"/>
<dbReference type="eggNOG" id="COG1171">
    <property type="taxonomic scope" value="Bacteria"/>
</dbReference>
<accession>M9RN67</accession>
<dbReference type="CDD" id="cd01562">
    <property type="entry name" value="Thr-dehyd"/>
    <property type="match status" value="1"/>
</dbReference>
<dbReference type="EC" id="4.3.1.17" evidence="4"/>
<evidence type="ECO:0000256" key="9">
    <source>
        <dbReference type="ARBA" id="ARBA00025594"/>
    </source>
</evidence>
<dbReference type="InterPro" id="IPR005789">
    <property type="entry name" value="Thr_deHydtase_catblc"/>
</dbReference>
<evidence type="ECO:0000256" key="11">
    <source>
        <dbReference type="ARBA" id="ARBA00049406"/>
    </source>
</evidence>
<evidence type="ECO:0000256" key="5">
    <source>
        <dbReference type="ARBA" id="ARBA00012096"/>
    </source>
</evidence>
<dbReference type="SUPFAM" id="SSF53686">
    <property type="entry name" value="Tryptophan synthase beta subunit-like PLP-dependent enzymes"/>
    <property type="match status" value="1"/>
</dbReference>
<dbReference type="GO" id="GO:0006565">
    <property type="term" value="P:L-serine catabolic process"/>
    <property type="evidence" value="ECO:0007669"/>
    <property type="project" value="TreeGrafter"/>
</dbReference>
<protein>
    <recommendedName>
        <fullName evidence="10">L-serine dehydratase</fullName>
        <ecNumber evidence="4">4.3.1.17</ecNumber>
        <ecNumber evidence="5">4.3.1.19</ecNumber>
    </recommendedName>
</protein>
<comment type="pathway">
    <text evidence="2">Amino-acid biosynthesis; L-isoleucine biosynthesis; 2-oxobutanoate from L-threonine: step 1/1.</text>
</comment>
<evidence type="ECO:0000256" key="7">
    <source>
        <dbReference type="ARBA" id="ARBA00022898"/>
    </source>
</evidence>
<keyword evidence="7" id="KW-0663">Pyridoxal phosphate</keyword>
<evidence type="ECO:0000256" key="4">
    <source>
        <dbReference type="ARBA" id="ARBA00012093"/>
    </source>
</evidence>
<dbReference type="PANTHER" id="PTHR48078:SF6">
    <property type="entry name" value="L-THREONINE DEHYDRATASE CATABOLIC TDCB"/>
    <property type="match status" value="1"/>
</dbReference>
<evidence type="ECO:0000256" key="6">
    <source>
        <dbReference type="ARBA" id="ARBA00022624"/>
    </source>
</evidence>
<dbReference type="InterPro" id="IPR044561">
    <property type="entry name" value="ACT_ThrD-II-like"/>
</dbReference>
<comment type="similarity">
    <text evidence="3">Belongs to the serine/threonine dehydratase family.</text>
</comment>
<dbReference type="PROSITE" id="PS51671">
    <property type="entry name" value="ACT"/>
    <property type="match status" value="1"/>
</dbReference>
<evidence type="ECO:0000256" key="1">
    <source>
        <dbReference type="ARBA" id="ARBA00001933"/>
    </source>
</evidence>
<name>M9RN67_9RHOB</name>
<dbReference type="Proteomes" id="UP000004688">
    <property type="component" value="Chromosome"/>
</dbReference>
<dbReference type="eggNOG" id="COG2061">
    <property type="taxonomic scope" value="Bacteria"/>
</dbReference>
<dbReference type="InterPro" id="IPR000634">
    <property type="entry name" value="Ser/Thr_deHydtase_PyrdxlP-BS"/>
</dbReference>
<dbReference type="PROSITE" id="PS00165">
    <property type="entry name" value="DEHYDRATASE_SER_THR"/>
    <property type="match status" value="1"/>
</dbReference>
<evidence type="ECO:0000256" key="10">
    <source>
        <dbReference type="ARBA" id="ARBA00031418"/>
    </source>
</evidence>
<dbReference type="InterPro" id="IPR002912">
    <property type="entry name" value="ACT_dom"/>
</dbReference>
<dbReference type="HOGENOM" id="CLU_021152_4_1_5"/>
<evidence type="ECO:0000256" key="3">
    <source>
        <dbReference type="ARBA" id="ARBA00010869"/>
    </source>
</evidence>
<dbReference type="UniPathway" id="UPA00047">
    <property type="reaction ID" value="UER00054"/>
</dbReference>
<keyword evidence="8 13" id="KW-0456">Lyase</keyword>
<dbReference type="GO" id="GO:0009097">
    <property type="term" value="P:isoleucine biosynthetic process"/>
    <property type="evidence" value="ECO:0007669"/>
    <property type="project" value="UniProtKB-UniPathway"/>
</dbReference>
<dbReference type="SUPFAM" id="SSF55021">
    <property type="entry name" value="ACT-like"/>
    <property type="match status" value="1"/>
</dbReference>
<feature type="domain" description="ACT" evidence="12">
    <location>
        <begin position="389"/>
        <end position="466"/>
    </location>
</feature>
<dbReference type="GO" id="GO:0030170">
    <property type="term" value="F:pyridoxal phosphate binding"/>
    <property type="evidence" value="ECO:0007669"/>
    <property type="project" value="InterPro"/>
</dbReference>
<evidence type="ECO:0000313" key="13">
    <source>
        <dbReference type="EMBL" id="AGI73632.1"/>
    </source>
</evidence>
<dbReference type="PANTHER" id="PTHR48078">
    <property type="entry name" value="THREONINE DEHYDRATASE, MITOCHONDRIAL-RELATED"/>
    <property type="match status" value="1"/>
</dbReference>
<dbReference type="CDD" id="cd04886">
    <property type="entry name" value="ACT_ThrD-II-like"/>
    <property type="match status" value="1"/>
</dbReference>
<evidence type="ECO:0000256" key="2">
    <source>
        <dbReference type="ARBA" id="ARBA00004810"/>
    </source>
</evidence>
<dbReference type="EC" id="4.3.1.19" evidence="5"/>
<dbReference type="InterPro" id="IPR050147">
    <property type="entry name" value="Ser/Thr_Dehydratase"/>
</dbReference>
<dbReference type="STRING" id="391616.OA238_c36750"/>
<sequence>MSRAFFCCWDHSEPRFLQRLAKHKPNHIHARPLHPDRPRHPTCVDIRVQGDELFKDFPRKDAPVTLTPALIHQTYAAIRDATIRTPTIQAARLSLQLGIDLHLKLENLQHTNAFKARGALAKLLTLTEAQKKAGVIACSAGNHAQGVAYHATRLGIASTIVMPEGTPFNKLKRTEDFGATVIQHGVGFDDSVQLTLDLAARDGLTFIHPFDDPVVAAGQGSVALEMLEDLPDLDVIVVPVGGGGLIAGMAVAAKSVKPDVLIIGAQAAIFDAVKAQFDGTATHFAGATLAEGIAVKAPSAANIATIKQHVTRIDTATEAEIEDAVFDLLSAEKLVAEGAPGAGLAVIKNNLDAYKGKKVGLVICGGNIDSRLLSTLILRGLVRDGRITRLTFEIDDTPGQLATISRIISEAGANVVEVIHQRMMQSVSLKQAELDVVIEARDMGHVRGIVETLRGQGFSVKTDSGV</sequence>
<keyword evidence="6" id="KW-0028">Amino-acid biosynthesis</keyword>
<keyword evidence="6" id="KW-0412">Isoleucine biosynthesis</keyword>
<keyword evidence="14" id="KW-1185">Reference proteome</keyword>
<dbReference type="AlphaFoldDB" id="M9RN67"/>
<keyword evidence="6" id="KW-0100">Branched-chain amino acid biosynthesis</keyword>
<dbReference type="InterPro" id="IPR036052">
    <property type="entry name" value="TrpB-like_PALP_sf"/>
</dbReference>
<dbReference type="InterPro" id="IPR045865">
    <property type="entry name" value="ACT-like_dom_sf"/>
</dbReference>
<evidence type="ECO:0000256" key="8">
    <source>
        <dbReference type="ARBA" id="ARBA00023239"/>
    </source>
</evidence>
<evidence type="ECO:0000313" key="14">
    <source>
        <dbReference type="Proteomes" id="UP000004688"/>
    </source>
</evidence>
<comment type="cofactor">
    <cofactor evidence="1">
        <name>pyridoxal 5'-phosphate</name>
        <dbReference type="ChEBI" id="CHEBI:597326"/>
    </cofactor>
</comment>
<dbReference type="GO" id="GO:0004794">
    <property type="term" value="F:threonine deaminase activity"/>
    <property type="evidence" value="ECO:0007669"/>
    <property type="project" value="UniProtKB-EC"/>
</dbReference>
<dbReference type="FunFam" id="3.40.50.1100:FF:000005">
    <property type="entry name" value="Threonine dehydratase catabolic"/>
    <property type="match status" value="1"/>
</dbReference>
<dbReference type="NCBIfam" id="NF005600">
    <property type="entry name" value="PRK07334.1"/>
    <property type="match status" value="1"/>
</dbReference>
<dbReference type="GO" id="GO:0006567">
    <property type="term" value="P:L-threonine catabolic process"/>
    <property type="evidence" value="ECO:0007669"/>
    <property type="project" value="InterPro"/>
</dbReference>
<reference evidence="13 14" key="1">
    <citation type="journal article" date="2013" name="PLoS ONE">
        <title>Poles Apart: Arctic and Antarctic Octadecabacter strains Share High Genome Plasticity and a New Type of Xanthorhodopsin.</title>
        <authorList>
            <person name="Vollmers J."/>
            <person name="Voget S."/>
            <person name="Dietrich S."/>
            <person name="Gollnow K."/>
            <person name="Smits M."/>
            <person name="Meyer K."/>
            <person name="Brinkhoff T."/>
            <person name="Simon M."/>
            <person name="Daniel R."/>
        </authorList>
    </citation>
    <scope>NUCLEOTIDE SEQUENCE [LARGE SCALE GENOMIC DNA]</scope>
    <source>
        <strain evidence="13 14">238</strain>
    </source>
</reference>
<comment type="function">
    <text evidence="9">Catalyzes the anaerobic formation of alpha-ketobutyrate and ammonia from threonine in a two-step reaction. The first step involved a dehydration of threonine and a production of enamine intermediates (aminocrotonate), which tautomerizes to its imine form (iminobutyrate). Both intermediates are unstable and short-lived. The second step is the nonenzymatic hydrolysis of the enamine/imine intermediates to form 2-ketobutyrate and free ammonia. In the low water environment of the cell, the second step is accelerated by RidA. TdcB also dehydrates serine to yield pyruvate via analogous enamine/imine intermediates.</text>
</comment>